<organism evidence="2 3">
    <name type="scientific">Amphiprion percula</name>
    <name type="common">Orange clownfish</name>
    <name type="synonym">Lutjanus percula</name>
    <dbReference type="NCBI Taxonomy" id="161767"/>
    <lineage>
        <taxon>Eukaryota</taxon>
        <taxon>Metazoa</taxon>
        <taxon>Chordata</taxon>
        <taxon>Craniata</taxon>
        <taxon>Vertebrata</taxon>
        <taxon>Euteleostomi</taxon>
        <taxon>Actinopterygii</taxon>
        <taxon>Neopterygii</taxon>
        <taxon>Teleostei</taxon>
        <taxon>Neoteleostei</taxon>
        <taxon>Acanthomorphata</taxon>
        <taxon>Ovalentaria</taxon>
        <taxon>Pomacentridae</taxon>
        <taxon>Amphiprion</taxon>
    </lineage>
</organism>
<evidence type="ECO:0000313" key="2">
    <source>
        <dbReference type="Ensembl" id="ENSAPEP00000025098.1"/>
    </source>
</evidence>
<dbReference type="GeneTree" id="ENSGT00940000164189"/>
<proteinExistence type="predicted"/>
<feature type="transmembrane region" description="Helical" evidence="1">
    <location>
        <begin position="41"/>
        <end position="62"/>
    </location>
</feature>
<reference evidence="2" key="3">
    <citation type="submission" date="2025-09" db="UniProtKB">
        <authorList>
            <consortium name="Ensembl"/>
        </authorList>
    </citation>
    <scope>IDENTIFICATION</scope>
</reference>
<protein>
    <submittedName>
        <fullName evidence="2">Transmembrane protein 238 like</fullName>
    </submittedName>
</protein>
<keyword evidence="3" id="KW-1185">Reference proteome</keyword>
<name>A0A3P8TP34_AMPPE</name>
<keyword evidence="1" id="KW-0472">Membrane</keyword>
<dbReference type="STRING" id="161767.ENSAPEP00000025098"/>
<dbReference type="PANTHER" id="PTHR28613">
    <property type="entry name" value="SI:CH211-232M10.4-RELATED"/>
    <property type="match status" value="1"/>
</dbReference>
<dbReference type="Pfam" id="PF15125">
    <property type="entry name" value="TMEM238"/>
    <property type="match status" value="1"/>
</dbReference>
<dbReference type="PANTHER" id="PTHR28613:SF2">
    <property type="entry name" value="TRANSMEMBRANE PROTEIN 238-LIKE"/>
    <property type="match status" value="1"/>
</dbReference>
<keyword evidence="1" id="KW-1133">Transmembrane helix</keyword>
<feature type="transmembrane region" description="Helical" evidence="1">
    <location>
        <begin position="12"/>
        <end position="34"/>
    </location>
</feature>
<keyword evidence="1" id="KW-0812">Transmembrane</keyword>
<evidence type="ECO:0000256" key="1">
    <source>
        <dbReference type="SAM" id="Phobius"/>
    </source>
</evidence>
<dbReference type="InterPro" id="IPR029365">
    <property type="entry name" value="TMEM238"/>
</dbReference>
<sequence length="75" mass="8645">MEYSTYVGRCLLFFSLAILMDVTGLIMFFVGVAAPLSFWDFFVFSGSLLIFLSLVFWIFWYLGNLEVPMEALLPK</sequence>
<dbReference type="AlphaFoldDB" id="A0A3P8TP34"/>
<reference evidence="2 3" key="1">
    <citation type="submission" date="2018-03" db="EMBL/GenBank/DDBJ databases">
        <title>Finding Nemo's genes: A chromosome-scale reference assembly of the genome of the orange clownfish Amphiprion percula.</title>
        <authorList>
            <person name="Lehmann R."/>
        </authorList>
    </citation>
    <scope>NUCLEOTIDE SEQUENCE</scope>
</reference>
<dbReference type="OMA" id="LLFWIIW"/>
<reference evidence="2" key="2">
    <citation type="submission" date="2025-08" db="UniProtKB">
        <authorList>
            <consortium name="Ensembl"/>
        </authorList>
    </citation>
    <scope>IDENTIFICATION</scope>
</reference>
<accession>A0A3P8TP34</accession>
<dbReference type="Ensembl" id="ENSAPET00000025752.1">
    <property type="protein sequence ID" value="ENSAPEP00000025098.1"/>
    <property type="gene ID" value="ENSAPEG00000017853.1"/>
</dbReference>
<evidence type="ECO:0000313" key="3">
    <source>
        <dbReference type="Proteomes" id="UP000265080"/>
    </source>
</evidence>
<dbReference type="Proteomes" id="UP000265080">
    <property type="component" value="Chromosome 19"/>
</dbReference>